<accession>G0PD24</accession>
<dbReference type="AlphaFoldDB" id="G0PD24"/>
<dbReference type="Proteomes" id="UP000008068">
    <property type="component" value="Unassembled WGS sequence"/>
</dbReference>
<dbReference type="OrthoDB" id="5907147at2759"/>
<proteinExistence type="predicted"/>
<gene>
    <name evidence="1" type="ORF">CAEBREN_11376</name>
</gene>
<dbReference type="HOGENOM" id="CLU_2724482_0_0_1"/>
<dbReference type="EMBL" id="GL380261">
    <property type="protein sequence ID" value="EGT51487.1"/>
    <property type="molecule type" value="Genomic_DNA"/>
</dbReference>
<protein>
    <submittedName>
        <fullName evidence="1">Uncharacterized protein</fullName>
    </submittedName>
</protein>
<sequence>MAVTFFGAKFVRNSSLKYFSDHPKRLRNIAQDSVTFLKPTELKFELHWFTIDGAESFVKEVLNEVCLRLKFC</sequence>
<reference evidence="2" key="1">
    <citation type="submission" date="2011-07" db="EMBL/GenBank/DDBJ databases">
        <authorList>
            <consortium name="Caenorhabditis brenneri Sequencing and Analysis Consortium"/>
            <person name="Wilson R.K."/>
        </authorList>
    </citation>
    <scope>NUCLEOTIDE SEQUENCE [LARGE SCALE GENOMIC DNA]</scope>
    <source>
        <strain evidence="2">PB2801</strain>
    </source>
</reference>
<organism evidence="2">
    <name type="scientific">Caenorhabditis brenneri</name>
    <name type="common">Nematode worm</name>
    <dbReference type="NCBI Taxonomy" id="135651"/>
    <lineage>
        <taxon>Eukaryota</taxon>
        <taxon>Metazoa</taxon>
        <taxon>Ecdysozoa</taxon>
        <taxon>Nematoda</taxon>
        <taxon>Chromadorea</taxon>
        <taxon>Rhabditida</taxon>
        <taxon>Rhabditina</taxon>
        <taxon>Rhabditomorpha</taxon>
        <taxon>Rhabditoidea</taxon>
        <taxon>Rhabditidae</taxon>
        <taxon>Peloderinae</taxon>
        <taxon>Caenorhabditis</taxon>
    </lineage>
</organism>
<evidence type="ECO:0000313" key="1">
    <source>
        <dbReference type="EMBL" id="EGT51487.1"/>
    </source>
</evidence>
<dbReference type="InParanoid" id="G0PD24"/>
<name>G0PD24_CAEBE</name>
<keyword evidence="2" id="KW-1185">Reference proteome</keyword>
<evidence type="ECO:0000313" key="2">
    <source>
        <dbReference type="Proteomes" id="UP000008068"/>
    </source>
</evidence>